<feature type="signal peptide" evidence="1">
    <location>
        <begin position="1"/>
        <end position="27"/>
    </location>
</feature>
<evidence type="ECO:0000256" key="1">
    <source>
        <dbReference type="SAM" id="SignalP"/>
    </source>
</evidence>
<keyword evidence="4" id="KW-1185">Reference proteome</keyword>
<dbReference type="Pfam" id="PF03713">
    <property type="entry name" value="DUF305"/>
    <property type="match status" value="1"/>
</dbReference>
<organism evidence="3 4">
    <name type="scientific">Rudanella paleaurantiibacter</name>
    <dbReference type="NCBI Taxonomy" id="2614655"/>
    <lineage>
        <taxon>Bacteria</taxon>
        <taxon>Pseudomonadati</taxon>
        <taxon>Bacteroidota</taxon>
        <taxon>Cytophagia</taxon>
        <taxon>Cytophagales</taxon>
        <taxon>Cytophagaceae</taxon>
        <taxon>Rudanella</taxon>
    </lineage>
</organism>
<reference evidence="3 4" key="1">
    <citation type="submission" date="2019-10" db="EMBL/GenBank/DDBJ databases">
        <title>Rudanella paleaurantiibacter sp. nov., isolated from sludge.</title>
        <authorList>
            <person name="Xu S.Q."/>
        </authorList>
    </citation>
    <scope>NUCLEOTIDE SEQUENCE [LARGE SCALE GENOMIC DNA]</scope>
    <source>
        <strain evidence="3 4">HX-22-17</strain>
    </source>
</reference>
<dbReference type="PANTHER" id="PTHR36933:SF1">
    <property type="entry name" value="SLL0788 PROTEIN"/>
    <property type="match status" value="1"/>
</dbReference>
<feature type="chain" id="PRO_5029845518" evidence="1">
    <location>
        <begin position="28"/>
        <end position="201"/>
    </location>
</feature>
<dbReference type="InterPro" id="IPR012347">
    <property type="entry name" value="Ferritin-like"/>
</dbReference>
<evidence type="ECO:0000313" key="4">
    <source>
        <dbReference type="Proteomes" id="UP000488299"/>
    </source>
</evidence>
<dbReference type="AlphaFoldDB" id="A0A7J5TSL2"/>
<name>A0A7J5TSL2_9BACT</name>
<evidence type="ECO:0000313" key="3">
    <source>
        <dbReference type="EMBL" id="KAB7726479.1"/>
    </source>
</evidence>
<accession>A0A7J5TSL2</accession>
<sequence length="201" mass="22453">MFSFMKINPFYGVALSVALYIAQPAVAQTGQTSVNNAMMKSMQSGMNKMMGMKMTGDPDHDFASMMRMHHQSAVEMADLQLRQGKNARVKTLAQKIKASNQAEIKQFDQFLNRHKPQSTGSKFGQQGMAAMHSGRHSMNGNVDHDFASMMGQHHQQAVEMAQAYLKEGKVASMKTLANNIIRQQTKEITELKRLETQLAAR</sequence>
<dbReference type="EMBL" id="WELI01000015">
    <property type="protein sequence ID" value="KAB7726479.1"/>
    <property type="molecule type" value="Genomic_DNA"/>
</dbReference>
<dbReference type="Gene3D" id="1.20.1260.10">
    <property type="match status" value="2"/>
</dbReference>
<feature type="domain" description="DUF305" evidence="2">
    <location>
        <begin position="59"/>
        <end position="194"/>
    </location>
</feature>
<evidence type="ECO:0000259" key="2">
    <source>
        <dbReference type="Pfam" id="PF03713"/>
    </source>
</evidence>
<gene>
    <name evidence="3" type="ORF">F5984_24485</name>
</gene>
<proteinExistence type="predicted"/>
<dbReference type="Proteomes" id="UP000488299">
    <property type="component" value="Unassembled WGS sequence"/>
</dbReference>
<dbReference type="PANTHER" id="PTHR36933">
    <property type="entry name" value="SLL0788 PROTEIN"/>
    <property type="match status" value="1"/>
</dbReference>
<keyword evidence="1" id="KW-0732">Signal</keyword>
<comment type="caution">
    <text evidence="3">The sequence shown here is derived from an EMBL/GenBank/DDBJ whole genome shotgun (WGS) entry which is preliminary data.</text>
</comment>
<dbReference type="InterPro" id="IPR005183">
    <property type="entry name" value="DUF305_CopM-like"/>
</dbReference>
<protein>
    <submittedName>
        <fullName evidence="3">DUF305 domain-containing protein</fullName>
    </submittedName>
</protein>